<dbReference type="EMBL" id="WVIE01000001">
    <property type="protein sequence ID" value="NDJ15754.1"/>
    <property type="molecule type" value="Genomic_DNA"/>
</dbReference>
<gene>
    <name evidence="1" type="ORF">GS601_00370</name>
</gene>
<sequence>MLSRLMSSWMRNGAILAVVMSSVLDSRAIALRPSEGIALQTPSAELPIVRSSILQPNLRVPWSQPVRVIDAFEGESLAVFDQNYFSRSFRNSNGQVKVVSLWKPNAVRVLLAYSGRECTIGTRRNFGAIAHRSFHRRLYASRFGYYPFGYFDDGFPNSVCIVNNGTEKITGLSVKVGERVFQLDNKNGQFPITSELATVLKSAPEQNVHLRATADNGEVVDSVIGQATVRAWKRIY</sequence>
<evidence type="ECO:0000313" key="1">
    <source>
        <dbReference type="EMBL" id="NDJ15754.1"/>
    </source>
</evidence>
<organism evidence="1 2">
    <name type="scientific">Myxacorys almedinensis A</name>
    <dbReference type="NCBI Taxonomy" id="2690445"/>
    <lineage>
        <taxon>Bacteria</taxon>
        <taxon>Bacillati</taxon>
        <taxon>Cyanobacteriota</taxon>
        <taxon>Cyanophyceae</taxon>
        <taxon>Leptolyngbyales</taxon>
        <taxon>Leptolyngbyaceae</taxon>
        <taxon>Myxacorys</taxon>
        <taxon>Myxacorys almedinensis</taxon>
    </lineage>
</organism>
<comment type="caution">
    <text evidence="1">The sequence shown here is derived from an EMBL/GenBank/DDBJ whole genome shotgun (WGS) entry which is preliminary data.</text>
</comment>
<protein>
    <submittedName>
        <fullName evidence="1">Uncharacterized protein</fullName>
    </submittedName>
</protein>
<reference evidence="1" key="1">
    <citation type="submission" date="2019-12" db="EMBL/GenBank/DDBJ databases">
        <title>High-Quality draft genome sequences of three cyanobacteria isolated from the limestone walls of the Old Cathedral of Coimbra.</title>
        <authorList>
            <person name="Tiago I."/>
            <person name="Soares F."/>
            <person name="Portugal A."/>
        </authorList>
    </citation>
    <scope>NUCLEOTIDE SEQUENCE</scope>
    <source>
        <strain evidence="1">A</strain>
    </source>
</reference>
<accession>A0A8J8CGM8</accession>
<keyword evidence="2" id="KW-1185">Reference proteome</keyword>
<name>A0A8J8CGM8_9CYAN</name>
<dbReference type="RefSeq" id="WP_162421166.1">
    <property type="nucleotide sequence ID" value="NZ_WVIE01000001.1"/>
</dbReference>
<proteinExistence type="predicted"/>
<evidence type="ECO:0000313" key="2">
    <source>
        <dbReference type="Proteomes" id="UP000646053"/>
    </source>
</evidence>
<dbReference type="Proteomes" id="UP000646053">
    <property type="component" value="Unassembled WGS sequence"/>
</dbReference>
<dbReference type="AlphaFoldDB" id="A0A8J8CGM8"/>